<accession>A0ABQ9YSW5</accession>
<evidence type="ECO:0000313" key="3">
    <source>
        <dbReference type="Proteomes" id="UP001234178"/>
    </source>
</evidence>
<name>A0ABQ9YSW5_9CRUS</name>
<feature type="compositionally biased region" description="Polar residues" evidence="1">
    <location>
        <begin position="80"/>
        <end position="89"/>
    </location>
</feature>
<feature type="compositionally biased region" description="Basic and acidic residues" evidence="1">
    <location>
        <begin position="110"/>
        <end position="119"/>
    </location>
</feature>
<keyword evidence="3" id="KW-1185">Reference proteome</keyword>
<evidence type="ECO:0000313" key="2">
    <source>
        <dbReference type="EMBL" id="KAK4003710.1"/>
    </source>
</evidence>
<feature type="region of interest" description="Disordered" evidence="1">
    <location>
        <begin position="76"/>
        <end position="134"/>
    </location>
</feature>
<reference evidence="2 3" key="1">
    <citation type="journal article" date="2023" name="Nucleic Acids Res.">
        <title>The hologenome of Daphnia magna reveals possible DNA methylation and microbiome-mediated evolution of the host genome.</title>
        <authorList>
            <person name="Chaturvedi A."/>
            <person name="Li X."/>
            <person name="Dhandapani V."/>
            <person name="Marshall H."/>
            <person name="Kissane S."/>
            <person name="Cuenca-Cambronero M."/>
            <person name="Asole G."/>
            <person name="Calvet F."/>
            <person name="Ruiz-Romero M."/>
            <person name="Marangio P."/>
            <person name="Guigo R."/>
            <person name="Rago D."/>
            <person name="Mirbahai L."/>
            <person name="Eastwood N."/>
            <person name="Colbourne J.K."/>
            <person name="Zhou J."/>
            <person name="Mallon E."/>
            <person name="Orsini L."/>
        </authorList>
    </citation>
    <scope>NUCLEOTIDE SEQUENCE [LARGE SCALE GENOMIC DNA]</scope>
    <source>
        <strain evidence="2">LRV0_1</strain>
    </source>
</reference>
<gene>
    <name evidence="2" type="ORF">OUZ56_005465</name>
</gene>
<proteinExistence type="predicted"/>
<sequence length="401" mass="44444">MGTPGSFKYASSSSITFIGPTDPGLGVSITDEYKDWLALLFLVIHGQHLCLNCYQQLQLLVLDASRNQYVNLQNKDRSADTSLQPTNTADLIEDQDTANTSSAKQTSVVETKKKKEKDTTNTNSAKHTSVLETKKKKGKTEKILKVTKMDLLLHKQFLDIHNIQPVRAAPTNSGTNKAVFHDGDSIATSIEPVHNIHMIEYAPSADQMENAETNIVAALMTLVTNTGLGRFADASTLIDNWNEAASLNSTTSLPQYISNLINDINHNVTEVDMGRIVEEFLHSWNIEARLFACASCGIKAFEMGNDQSHSISIKELDSLLISDADRDKLLNIPLKFRSMASYYQSTSTSLYNHLHREFVTINAATENQQEEECATLCLMLMMPQNEKTIKKLEGATKGLDP</sequence>
<evidence type="ECO:0000256" key="1">
    <source>
        <dbReference type="SAM" id="MobiDB-lite"/>
    </source>
</evidence>
<protein>
    <submittedName>
        <fullName evidence="2">Uncharacterized protein</fullName>
    </submittedName>
</protein>
<dbReference type="Proteomes" id="UP001234178">
    <property type="component" value="Unassembled WGS sequence"/>
</dbReference>
<comment type="caution">
    <text evidence="2">The sequence shown here is derived from an EMBL/GenBank/DDBJ whole genome shotgun (WGS) entry which is preliminary data.</text>
</comment>
<dbReference type="EMBL" id="JAOYFB010000001">
    <property type="protein sequence ID" value="KAK4003710.1"/>
    <property type="molecule type" value="Genomic_DNA"/>
</dbReference>
<organism evidence="2 3">
    <name type="scientific">Daphnia magna</name>
    <dbReference type="NCBI Taxonomy" id="35525"/>
    <lineage>
        <taxon>Eukaryota</taxon>
        <taxon>Metazoa</taxon>
        <taxon>Ecdysozoa</taxon>
        <taxon>Arthropoda</taxon>
        <taxon>Crustacea</taxon>
        <taxon>Branchiopoda</taxon>
        <taxon>Diplostraca</taxon>
        <taxon>Cladocera</taxon>
        <taxon>Anomopoda</taxon>
        <taxon>Daphniidae</taxon>
        <taxon>Daphnia</taxon>
    </lineage>
</organism>